<dbReference type="Proteomes" id="UP001064048">
    <property type="component" value="Chromosome 25"/>
</dbReference>
<comment type="caution">
    <text evidence="1">The sequence shown here is derived from an EMBL/GenBank/DDBJ whole genome shotgun (WGS) entry which is preliminary data.</text>
</comment>
<sequence length="225" mass="24919">MSHLRFGPIRMSKCLVFLLIPQFFSRVGRYTLTCYALVLILTGPATNTLKNSEVLSESLACGQGLRGPNASRGPEHVPSVPSGEVGAWYVPAPVLENGRATLYWDRSVITDRTIVANKPDIVLTDRSNRQAVLVDVTIPHDENLVKAEKDKLSKYLDLAHEVTAMWDVDSTIIVPIVVSANGLIAKSLDQHLKRLSLDGWIKGQIQKAVLLDTARIVRRFLTLRP</sequence>
<gene>
    <name evidence="1" type="ORF">MSG28_014285</name>
</gene>
<keyword evidence="2" id="KW-1185">Reference proteome</keyword>
<accession>A0ACC0JGU1</accession>
<proteinExistence type="predicted"/>
<evidence type="ECO:0000313" key="1">
    <source>
        <dbReference type="EMBL" id="KAI8423256.1"/>
    </source>
</evidence>
<name>A0ACC0JGU1_CHOFU</name>
<organism evidence="1 2">
    <name type="scientific">Choristoneura fumiferana</name>
    <name type="common">Spruce budworm moth</name>
    <name type="synonym">Archips fumiferana</name>
    <dbReference type="NCBI Taxonomy" id="7141"/>
    <lineage>
        <taxon>Eukaryota</taxon>
        <taxon>Metazoa</taxon>
        <taxon>Ecdysozoa</taxon>
        <taxon>Arthropoda</taxon>
        <taxon>Hexapoda</taxon>
        <taxon>Insecta</taxon>
        <taxon>Pterygota</taxon>
        <taxon>Neoptera</taxon>
        <taxon>Endopterygota</taxon>
        <taxon>Lepidoptera</taxon>
        <taxon>Glossata</taxon>
        <taxon>Ditrysia</taxon>
        <taxon>Tortricoidea</taxon>
        <taxon>Tortricidae</taxon>
        <taxon>Tortricinae</taxon>
        <taxon>Choristoneura</taxon>
    </lineage>
</organism>
<protein>
    <submittedName>
        <fullName evidence="1">Uncharacterized protein</fullName>
    </submittedName>
</protein>
<evidence type="ECO:0000313" key="2">
    <source>
        <dbReference type="Proteomes" id="UP001064048"/>
    </source>
</evidence>
<dbReference type="EMBL" id="CM046125">
    <property type="protein sequence ID" value="KAI8423256.1"/>
    <property type="molecule type" value="Genomic_DNA"/>
</dbReference>
<reference evidence="1 2" key="1">
    <citation type="journal article" date="2022" name="Genome Biol. Evol.">
        <title>The Spruce Budworm Genome: Reconstructing the Evolutionary History of Antifreeze Proteins.</title>
        <authorList>
            <person name="Beliveau C."/>
            <person name="Gagne P."/>
            <person name="Picq S."/>
            <person name="Vernygora O."/>
            <person name="Keeling C.I."/>
            <person name="Pinkney K."/>
            <person name="Doucet D."/>
            <person name="Wen F."/>
            <person name="Johnston J.S."/>
            <person name="Maaroufi H."/>
            <person name="Boyle B."/>
            <person name="Laroche J."/>
            <person name="Dewar K."/>
            <person name="Juretic N."/>
            <person name="Blackburn G."/>
            <person name="Nisole A."/>
            <person name="Brunet B."/>
            <person name="Brandao M."/>
            <person name="Lumley L."/>
            <person name="Duan J."/>
            <person name="Quan G."/>
            <person name="Lucarotti C.J."/>
            <person name="Roe A.D."/>
            <person name="Sperling F.A.H."/>
            <person name="Levesque R.C."/>
            <person name="Cusson M."/>
        </authorList>
    </citation>
    <scope>NUCLEOTIDE SEQUENCE [LARGE SCALE GENOMIC DNA]</scope>
    <source>
        <strain evidence="1">Glfc:IPQL:Cfum</strain>
    </source>
</reference>